<comment type="similarity">
    <text evidence="2 6">Belongs to the drug/metabolite transporter (DMT) superfamily. Plant drug/metabolite exporter (P-DME) (TC 2.A.7.4) family.</text>
</comment>
<comment type="caution">
    <text evidence="6">Lacks conserved residue(s) required for the propagation of feature annotation.</text>
</comment>
<evidence type="ECO:0000256" key="3">
    <source>
        <dbReference type="ARBA" id="ARBA00022692"/>
    </source>
</evidence>
<feature type="transmembrane region" description="Helical" evidence="6">
    <location>
        <begin position="99"/>
        <end position="119"/>
    </location>
</feature>
<evidence type="ECO:0000256" key="5">
    <source>
        <dbReference type="ARBA" id="ARBA00023136"/>
    </source>
</evidence>
<evidence type="ECO:0000256" key="4">
    <source>
        <dbReference type="ARBA" id="ARBA00022989"/>
    </source>
</evidence>
<keyword evidence="3 6" id="KW-0812">Transmembrane</keyword>
<reference evidence="8 9" key="1">
    <citation type="journal article" date="2021" name="Commun. Biol.">
        <title>The genome of Shorea leprosula (Dipterocarpaceae) highlights the ecological relevance of drought in aseasonal tropical rainforests.</title>
        <authorList>
            <person name="Ng K.K.S."/>
            <person name="Kobayashi M.J."/>
            <person name="Fawcett J.A."/>
            <person name="Hatakeyama M."/>
            <person name="Paape T."/>
            <person name="Ng C.H."/>
            <person name="Ang C.C."/>
            <person name="Tnah L.H."/>
            <person name="Lee C.T."/>
            <person name="Nishiyama T."/>
            <person name="Sese J."/>
            <person name="O'Brien M.J."/>
            <person name="Copetti D."/>
            <person name="Mohd Noor M.I."/>
            <person name="Ong R.C."/>
            <person name="Putra M."/>
            <person name="Sireger I.Z."/>
            <person name="Indrioko S."/>
            <person name="Kosugi Y."/>
            <person name="Izuno A."/>
            <person name="Isagi Y."/>
            <person name="Lee S.L."/>
            <person name="Shimizu K.K."/>
        </authorList>
    </citation>
    <scope>NUCLEOTIDE SEQUENCE [LARGE SCALE GENOMIC DNA]</scope>
    <source>
        <strain evidence="8">214</strain>
    </source>
</reference>
<evidence type="ECO:0000256" key="2">
    <source>
        <dbReference type="ARBA" id="ARBA00007635"/>
    </source>
</evidence>
<feature type="transmembrane region" description="Helical" evidence="6">
    <location>
        <begin position="73"/>
        <end position="93"/>
    </location>
</feature>
<dbReference type="InterPro" id="IPR030184">
    <property type="entry name" value="WAT1-related"/>
</dbReference>
<comment type="caution">
    <text evidence="8">The sequence shown here is derived from an EMBL/GenBank/DDBJ whole genome shotgun (WGS) entry which is preliminary data.</text>
</comment>
<evidence type="ECO:0000256" key="1">
    <source>
        <dbReference type="ARBA" id="ARBA00004141"/>
    </source>
</evidence>
<sequence>MSEKYPCHYTSTALMCVMGAIQSLAYALCTEKDWSQWRLGWNIRLLTVAYAGILASGLMYMLISLCVRMRGPLYASIFNPLLLVLVAFAGSLFLEEKLYLGSVLGAVLIVLGLYIVLWGKGKELKKMTQLMPSTSPQITEPIEIIVTSPTCLKGLSEGLEEKEANSRRDME</sequence>
<keyword evidence="9" id="KW-1185">Reference proteome</keyword>
<comment type="subcellular location">
    <subcellularLocation>
        <location evidence="1 6">Membrane</location>
        <topology evidence="1 6">Multi-pass membrane protein</topology>
    </subcellularLocation>
</comment>
<evidence type="ECO:0000313" key="8">
    <source>
        <dbReference type="EMBL" id="GKV23870.1"/>
    </source>
</evidence>
<dbReference type="PANTHER" id="PTHR31218">
    <property type="entry name" value="WAT1-RELATED PROTEIN"/>
    <property type="match status" value="1"/>
</dbReference>
<feature type="domain" description="EamA" evidence="7">
    <location>
        <begin position="9"/>
        <end position="117"/>
    </location>
</feature>
<gene>
    <name evidence="8" type="ORF">SLEP1_g33553</name>
</gene>
<dbReference type="AlphaFoldDB" id="A0AAV5KH51"/>
<protein>
    <recommendedName>
        <fullName evidence="6">WAT1-related protein</fullName>
    </recommendedName>
</protein>
<dbReference type="InterPro" id="IPR037185">
    <property type="entry name" value="EmrE-like"/>
</dbReference>
<organism evidence="8 9">
    <name type="scientific">Rubroshorea leprosula</name>
    <dbReference type="NCBI Taxonomy" id="152421"/>
    <lineage>
        <taxon>Eukaryota</taxon>
        <taxon>Viridiplantae</taxon>
        <taxon>Streptophyta</taxon>
        <taxon>Embryophyta</taxon>
        <taxon>Tracheophyta</taxon>
        <taxon>Spermatophyta</taxon>
        <taxon>Magnoliopsida</taxon>
        <taxon>eudicotyledons</taxon>
        <taxon>Gunneridae</taxon>
        <taxon>Pentapetalae</taxon>
        <taxon>rosids</taxon>
        <taxon>malvids</taxon>
        <taxon>Malvales</taxon>
        <taxon>Dipterocarpaceae</taxon>
        <taxon>Rubroshorea</taxon>
    </lineage>
</organism>
<accession>A0AAV5KH51</accession>
<keyword evidence="5 6" id="KW-0472">Membrane</keyword>
<evidence type="ECO:0000256" key="6">
    <source>
        <dbReference type="RuleBase" id="RU363077"/>
    </source>
</evidence>
<evidence type="ECO:0000259" key="7">
    <source>
        <dbReference type="Pfam" id="PF00892"/>
    </source>
</evidence>
<name>A0AAV5KH51_9ROSI</name>
<dbReference type="InterPro" id="IPR000620">
    <property type="entry name" value="EamA_dom"/>
</dbReference>
<evidence type="ECO:0000313" key="9">
    <source>
        <dbReference type="Proteomes" id="UP001054252"/>
    </source>
</evidence>
<dbReference type="GO" id="GO:0016020">
    <property type="term" value="C:membrane"/>
    <property type="evidence" value="ECO:0007669"/>
    <property type="project" value="UniProtKB-SubCell"/>
</dbReference>
<dbReference type="SUPFAM" id="SSF103481">
    <property type="entry name" value="Multidrug resistance efflux transporter EmrE"/>
    <property type="match status" value="1"/>
</dbReference>
<dbReference type="Pfam" id="PF00892">
    <property type="entry name" value="EamA"/>
    <property type="match status" value="1"/>
</dbReference>
<dbReference type="Proteomes" id="UP001054252">
    <property type="component" value="Unassembled WGS sequence"/>
</dbReference>
<feature type="transmembrane region" description="Helical" evidence="6">
    <location>
        <begin position="43"/>
        <end position="66"/>
    </location>
</feature>
<dbReference type="GO" id="GO:0022857">
    <property type="term" value="F:transmembrane transporter activity"/>
    <property type="evidence" value="ECO:0007669"/>
    <property type="project" value="InterPro"/>
</dbReference>
<dbReference type="EMBL" id="BPVZ01000064">
    <property type="protein sequence ID" value="GKV23870.1"/>
    <property type="molecule type" value="Genomic_DNA"/>
</dbReference>
<keyword evidence="4 6" id="KW-1133">Transmembrane helix</keyword>
<proteinExistence type="inferred from homology"/>